<feature type="compositionally biased region" description="Basic and acidic residues" evidence="1">
    <location>
        <begin position="75"/>
        <end position="92"/>
    </location>
</feature>
<keyword evidence="3" id="KW-1185">Reference proteome</keyword>
<organism evidence="2 3">
    <name type="scientific">Actinomadura barringtoniae</name>
    <dbReference type="NCBI Taxonomy" id="1427535"/>
    <lineage>
        <taxon>Bacteria</taxon>
        <taxon>Bacillati</taxon>
        <taxon>Actinomycetota</taxon>
        <taxon>Actinomycetes</taxon>
        <taxon>Streptosporangiales</taxon>
        <taxon>Thermomonosporaceae</taxon>
        <taxon>Actinomadura</taxon>
    </lineage>
</organism>
<dbReference type="RefSeq" id="WP_208260533.1">
    <property type="nucleotide sequence ID" value="NZ_JAGEOJ010000016.1"/>
</dbReference>
<feature type="region of interest" description="Disordered" evidence="1">
    <location>
        <begin position="39"/>
        <end position="92"/>
    </location>
</feature>
<evidence type="ECO:0000256" key="1">
    <source>
        <dbReference type="SAM" id="MobiDB-lite"/>
    </source>
</evidence>
<comment type="caution">
    <text evidence="2">The sequence shown here is derived from an EMBL/GenBank/DDBJ whole genome shotgun (WGS) entry which is preliminary data.</text>
</comment>
<feature type="compositionally biased region" description="Basic and acidic residues" evidence="1">
    <location>
        <begin position="50"/>
        <end position="62"/>
    </location>
</feature>
<protein>
    <submittedName>
        <fullName evidence="2">Uncharacterized protein</fullName>
    </submittedName>
</protein>
<evidence type="ECO:0000313" key="2">
    <source>
        <dbReference type="EMBL" id="MBO2452520.1"/>
    </source>
</evidence>
<reference evidence="2" key="1">
    <citation type="submission" date="2021-03" db="EMBL/GenBank/DDBJ databases">
        <authorList>
            <person name="Kanchanasin P."/>
            <person name="Saeng-In P."/>
            <person name="Phongsopitanun W."/>
            <person name="Yuki M."/>
            <person name="Kudo T."/>
            <person name="Ohkuma M."/>
            <person name="Tanasupawat S."/>
        </authorList>
    </citation>
    <scope>NUCLEOTIDE SEQUENCE</scope>
    <source>
        <strain evidence="2">GKU 128</strain>
    </source>
</reference>
<accession>A0A939PH30</accession>
<sequence length="265" mass="29336">MLSRDEVGAVVVLLEGLAAQHPDDPLSAVAVRVAEALHGRVEDEADTGLDPEHDQGPRRDSDAVAEAGRRRKVGRSRDMAAEARDDAAEGRDERAAVRAAQAVESAQVAEASAERMLELLRLAELRDDRAAGQPIDRRTPEQQRSDEEDRASNRVDRAALRAFLLTLRVDREAEGRARHADAQNRFAARRDRTAARVDREAAEDDREQALVDIEELAERLNWTRQNIISIIKIIERAERLDLTKTDPAALGELEAIARKAARSGD</sequence>
<dbReference type="Proteomes" id="UP000669179">
    <property type="component" value="Unassembled WGS sequence"/>
</dbReference>
<gene>
    <name evidence="2" type="ORF">J4573_35890</name>
</gene>
<feature type="region of interest" description="Disordered" evidence="1">
    <location>
        <begin position="130"/>
        <end position="152"/>
    </location>
</feature>
<proteinExistence type="predicted"/>
<evidence type="ECO:0000313" key="3">
    <source>
        <dbReference type="Proteomes" id="UP000669179"/>
    </source>
</evidence>
<name>A0A939PH30_9ACTN</name>
<dbReference type="AlphaFoldDB" id="A0A939PH30"/>
<dbReference type="EMBL" id="JAGEOJ010000016">
    <property type="protein sequence ID" value="MBO2452520.1"/>
    <property type="molecule type" value="Genomic_DNA"/>
</dbReference>